<dbReference type="SUPFAM" id="SSF51905">
    <property type="entry name" value="FAD/NAD(P)-binding domain"/>
    <property type="match status" value="1"/>
</dbReference>
<comment type="similarity">
    <text evidence="3">Belongs to the FAD-dependent glycerol-3-phosphate dehydrogenase family.</text>
</comment>
<dbReference type="PANTHER" id="PTHR11985">
    <property type="entry name" value="GLYCEROL-3-PHOSPHATE DEHYDROGENASE"/>
    <property type="match status" value="1"/>
</dbReference>
<keyword evidence="5" id="KW-0963">Cytoplasm</keyword>
<name>A0A6J4T7K5_9ACTN</name>
<evidence type="ECO:0000259" key="13">
    <source>
        <dbReference type="Pfam" id="PF16901"/>
    </source>
</evidence>
<dbReference type="FunFam" id="1.10.8.870:FF:000003">
    <property type="entry name" value="Glycerol-3-phosphate dehydrogenase"/>
    <property type="match status" value="1"/>
</dbReference>
<comment type="catalytic activity">
    <reaction evidence="10">
        <text>a quinone + sn-glycerol 3-phosphate = dihydroxyacetone phosphate + a quinol</text>
        <dbReference type="Rhea" id="RHEA:18977"/>
        <dbReference type="ChEBI" id="CHEBI:24646"/>
        <dbReference type="ChEBI" id="CHEBI:57597"/>
        <dbReference type="ChEBI" id="CHEBI:57642"/>
        <dbReference type="ChEBI" id="CHEBI:132124"/>
        <dbReference type="EC" id="1.1.5.3"/>
    </reaction>
</comment>
<evidence type="ECO:0000256" key="9">
    <source>
        <dbReference type="ARBA" id="ARBA00023002"/>
    </source>
</evidence>
<protein>
    <recommendedName>
        <fullName evidence="4">glycerol-3-phosphate dehydrogenase</fullName>
        <ecNumber evidence="4">1.1.5.3</ecNumber>
    </recommendedName>
</protein>
<dbReference type="InterPro" id="IPR031656">
    <property type="entry name" value="DAO_C"/>
</dbReference>
<evidence type="ECO:0000256" key="7">
    <source>
        <dbReference type="ARBA" id="ARBA00022798"/>
    </source>
</evidence>
<feature type="region of interest" description="Disordered" evidence="11">
    <location>
        <begin position="435"/>
        <end position="467"/>
    </location>
</feature>
<dbReference type="InterPro" id="IPR036188">
    <property type="entry name" value="FAD/NAD-bd_sf"/>
</dbReference>
<dbReference type="EMBL" id="CADCVP010000304">
    <property type="protein sequence ID" value="CAA9515818.1"/>
    <property type="molecule type" value="Genomic_DNA"/>
</dbReference>
<dbReference type="GO" id="GO:0005737">
    <property type="term" value="C:cytoplasm"/>
    <property type="evidence" value="ECO:0007669"/>
    <property type="project" value="UniProtKB-SubCell"/>
</dbReference>
<accession>A0A6J4T7K5</accession>
<evidence type="ECO:0000259" key="12">
    <source>
        <dbReference type="Pfam" id="PF01266"/>
    </source>
</evidence>
<evidence type="ECO:0000256" key="4">
    <source>
        <dbReference type="ARBA" id="ARBA00013029"/>
    </source>
</evidence>
<evidence type="ECO:0000313" key="14">
    <source>
        <dbReference type="EMBL" id="CAA9515818.1"/>
    </source>
</evidence>
<dbReference type="GO" id="GO:0006071">
    <property type="term" value="P:glycerol metabolic process"/>
    <property type="evidence" value="ECO:0007669"/>
    <property type="project" value="UniProtKB-KW"/>
</dbReference>
<keyword evidence="9 14" id="KW-0560">Oxidoreductase</keyword>
<evidence type="ECO:0000256" key="5">
    <source>
        <dbReference type="ARBA" id="ARBA00022490"/>
    </source>
</evidence>
<feature type="domain" description="Alpha-glycerophosphate oxidase C-terminal" evidence="13">
    <location>
        <begin position="296"/>
        <end position="420"/>
    </location>
</feature>
<dbReference type="InterPro" id="IPR000447">
    <property type="entry name" value="G3P_DH_FAD-dep"/>
</dbReference>
<dbReference type="Gene3D" id="3.30.9.10">
    <property type="entry name" value="D-Amino Acid Oxidase, subunit A, domain 2"/>
    <property type="match status" value="1"/>
</dbReference>
<keyword evidence="7" id="KW-0319">Glycerol metabolism</keyword>
<dbReference type="GO" id="GO:0046168">
    <property type="term" value="P:glycerol-3-phosphate catabolic process"/>
    <property type="evidence" value="ECO:0007669"/>
    <property type="project" value="TreeGrafter"/>
</dbReference>
<keyword evidence="6" id="KW-0285">Flavoprotein</keyword>
<dbReference type="AlphaFoldDB" id="A0A6J4T7K5"/>
<keyword evidence="8" id="KW-0274">FAD</keyword>
<comment type="cofactor">
    <cofactor evidence="1">
        <name>FAD</name>
        <dbReference type="ChEBI" id="CHEBI:57692"/>
    </cofactor>
</comment>
<evidence type="ECO:0000256" key="6">
    <source>
        <dbReference type="ARBA" id="ARBA00022630"/>
    </source>
</evidence>
<gene>
    <name evidence="14" type="ORF">AVDCRST_MAG69-2757</name>
</gene>
<feature type="domain" description="FAD dependent oxidoreductase" evidence="12">
    <location>
        <begin position="31"/>
        <end position="274"/>
    </location>
</feature>
<sequence>MYLLEHRGWERLYLGAGLVLYDTLGGAGAVPRHRHLTRRGARRVAPALKPDAAIGALTFYDSQCDDARHTMTVARTAAGYGAQVATGVKVVGFRRRDGRVCGVDAEDLEGGDRFGIEASHVVNAAGVWTDSLQDLLGGRGKFRVRASKGVHLVVPRASIRADAAFVIRAEREPQLFVRPWNDGRYWMFGTTDTKWDLDLDEPAVTSEDIDYLLRNVNRVIDPPLRREDIVGAFAGLRPLVAGETDETSRLSREHAVESPVPGLTAIAGGKYTTYRVMAKDAVDAAAPDLAGPVPPSCTEHIPLAGAEGYPAMWNARHRIAGDSGLSTTRVEHLLHRYGSLVGELLDAIRRRPELGEPIDGAPEYLRAEARYAASHEGALHLDDVLSRRLHVSIETADRGLRAAEDVGPIVGEALGWGQARTRAEIDFYRRRVQAELASQQQPDDRSADAARRAVRDPRAPAMVDGAR</sequence>
<proteinExistence type="inferred from homology"/>
<evidence type="ECO:0000256" key="2">
    <source>
        <dbReference type="ARBA" id="ARBA00004496"/>
    </source>
</evidence>
<dbReference type="EC" id="1.1.5.3" evidence="4"/>
<dbReference type="Pfam" id="PF16901">
    <property type="entry name" value="DAO_C"/>
    <property type="match status" value="1"/>
</dbReference>
<dbReference type="InterPro" id="IPR006076">
    <property type="entry name" value="FAD-dep_OxRdtase"/>
</dbReference>
<reference evidence="14" key="1">
    <citation type="submission" date="2020-02" db="EMBL/GenBank/DDBJ databases">
        <authorList>
            <person name="Meier V. D."/>
        </authorList>
    </citation>
    <scope>NUCLEOTIDE SEQUENCE</scope>
    <source>
        <strain evidence="14">AVDCRST_MAG69</strain>
    </source>
</reference>
<dbReference type="PANTHER" id="PTHR11985:SF31">
    <property type="entry name" value="GLYCEROL-3-PHOSPHATE DEHYDROGENASE 2"/>
    <property type="match status" value="1"/>
</dbReference>
<dbReference type="GO" id="GO:0004368">
    <property type="term" value="F:glycerol-3-phosphate dehydrogenase (quinone) activity"/>
    <property type="evidence" value="ECO:0007669"/>
    <property type="project" value="UniProtKB-EC"/>
</dbReference>
<evidence type="ECO:0000256" key="3">
    <source>
        <dbReference type="ARBA" id="ARBA00007330"/>
    </source>
</evidence>
<evidence type="ECO:0000256" key="11">
    <source>
        <dbReference type="SAM" id="MobiDB-lite"/>
    </source>
</evidence>
<feature type="compositionally biased region" description="Basic and acidic residues" evidence="11">
    <location>
        <begin position="442"/>
        <end position="458"/>
    </location>
</feature>
<dbReference type="Pfam" id="PF01266">
    <property type="entry name" value="DAO"/>
    <property type="match status" value="1"/>
</dbReference>
<dbReference type="PROSITE" id="PS00978">
    <property type="entry name" value="FAD_G3PDH_2"/>
    <property type="match status" value="1"/>
</dbReference>
<dbReference type="Gene3D" id="3.50.50.60">
    <property type="entry name" value="FAD/NAD(P)-binding domain"/>
    <property type="match status" value="1"/>
</dbReference>
<comment type="subcellular location">
    <subcellularLocation>
        <location evidence="2">Cytoplasm</location>
    </subcellularLocation>
</comment>
<dbReference type="InterPro" id="IPR038299">
    <property type="entry name" value="DAO_C_sf"/>
</dbReference>
<evidence type="ECO:0000256" key="8">
    <source>
        <dbReference type="ARBA" id="ARBA00022827"/>
    </source>
</evidence>
<evidence type="ECO:0000256" key="10">
    <source>
        <dbReference type="ARBA" id="ARBA00049055"/>
    </source>
</evidence>
<dbReference type="Gene3D" id="1.10.8.870">
    <property type="entry name" value="Alpha-glycerophosphate oxidase, cap domain"/>
    <property type="match status" value="1"/>
</dbReference>
<evidence type="ECO:0000256" key="1">
    <source>
        <dbReference type="ARBA" id="ARBA00001974"/>
    </source>
</evidence>
<organism evidence="14">
    <name type="scientific">uncultured Solirubrobacteraceae bacterium</name>
    <dbReference type="NCBI Taxonomy" id="1162706"/>
    <lineage>
        <taxon>Bacteria</taxon>
        <taxon>Bacillati</taxon>
        <taxon>Actinomycetota</taxon>
        <taxon>Thermoleophilia</taxon>
        <taxon>Solirubrobacterales</taxon>
        <taxon>Solirubrobacteraceae</taxon>
        <taxon>environmental samples</taxon>
    </lineage>
</organism>